<dbReference type="InterPro" id="IPR039424">
    <property type="entry name" value="SBP_5"/>
</dbReference>
<comment type="similarity">
    <text evidence="1">Belongs to the bacterial solute-binding protein 5 family.</text>
</comment>
<dbReference type="GO" id="GO:0043190">
    <property type="term" value="C:ATP-binding cassette (ABC) transporter complex"/>
    <property type="evidence" value="ECO:0007669"/>
    <property type="project" value="InterPro"/>
</dbReference>
<name>B6BHQ3_SULGG</name>
<dbReference type="AlphaFoldDB" id="B6BHQ3"/>
<dbReference type="GO" id="GO:1904680">
    <property type="term" value="F:peptide transmembrane transporter activity"/>
    <property type="evidence" value="ECO:0007669"/>
    <property type="project" value="TreeGrafter"/>
</dbReference>
<dbReference type="Gene3D" id="3.10.105.10">
    <property type="entry name" value="Dipeptide-binding Protein, Domain 3"/>
    <property type="match status" value="1"/>
</dbReference>
<comment type="caution">
    <text evidence="6">The sequence shown here is derived from an EMBL/GenBank/DDBJ whole genome shotgun (WGS) entry which is preliminary data.</text>
</comment>
<dbReference type="CDD" id="cd08514">
    <property type="entry name" value="PBP2_AppA_like"/>
    <property type="match status" value="1"/>
</dbReference>
<evidence type="ECO:0000256" key="1">
    <source>
        <dbReference type="ARBA" id="ARBA00005695"/>
    </source>
</evidence>
<dbReference type="InterPro" id="IPR000914">
    <property type="entry name" value="SBP_5_dom"/>
</dbReference>
<evidence type="ECO:0000259" key="5">
    <source>
        <dbReference type="Pfam" id="PF00496"/>
    </source>
</evidence>
<accession>B6BHQ3</accession>
<keyword evidence="7" id="KW-1185">Reference proteome</keyword>
<evidence type="ECO:0000256" key="2">
    <source>
        <dbReference type="ARBA" id="ARBA00022448"/>
    </source>
</evidence>
<dbReference type="Gene3D" id="3.90.76.10">
    <property type="entry name" value="Dipeptide-binding Protein, Domain 1"/>
    <property type="match status" value="1"/>
</dbReference>
<dbReference type="PANTHER" id="PTHR30290">
    <property type="entry name" value="PERIPLASMIC BINDING COMPONENT OF ABC TRANSPORTER"/>
    <property type="match status" value="1"/>
</dbReference>
<protein>
    <submittedName>
        <fullName evidence="6">ABC transporter, periplasmic substrate-(Possibl y oligopeptide-) binding protein</fullName>
    </submittedName>
</protein>
<dbReference type="PIRSF" id="PIRSF002741">
    <property type="entry name" value="MppA"/>
    <property type="match status" value="1"/>
</dbReference>
<dbReference type="eggNOG" id="COG0747">
    <property type="taxonomic scope" value="Bacteria"/>
</dbReference>
<keyword evidence="3 4" id="KW-0732">Signal</keyword>
<dbReference type="PANTHER" id="PTHR30290:SF9">
    <property type="entry name" value="OLIGOPEPTIDE-BINDING PROTEIN APPA"/>
    <property type="match status" value="1"/>
</dbReference>
<dbReference type="HOGENOM" id="CLU_017028_8_6_7"/>
<reference evidence="6 7" key="1">
    <citation type="journal article" date="2012" name="Proc. Natl. Acad. Sci. U.S.A.">
        <title>Genome and physiology of a model Epsilonproteobacterium responsible for sulfide detoxification in marine oxygen depletion zones.</title>
        <authorList>
            <person name="Grote J."/>
            <person name="Schott T."/>
            <person name="Bruckner C.G."/>
            <person name="Glockner F.O."/>
            <person name="Jost G."/>
            <person name="Teeling H."/>
            <person name="Labrenz M."/>
            <person name="Jurgens K."/>
        </authorList>
    </citation>
    <scope>NUCLEOTIDE SEQUENCE [LARGE SCALE GENOMIC DNA]</scope>
    <source>
        <strain evidence="6 7">GD1</strain>
    </source>
</reference>
<dbReference type="RefSeq" id="WP_008336659.1">
    <property type="nucleotide sequence ID" value="NZ_AFRZ01000001.1"/>
</dbReference>
<evidence type="ECO:0000256" key="3">
    <source>
        <dbReference type="ARBA" id="ARBA00022729"/>
    </source>
</evidence>
<evidence type="ECO:0000256" key="4">
    <source>
        <dbReference type="SAM" id="SignalP"/>
    </source>
</evidence>
<dbReference type="OrthoDB" id="5469165at2"/>
<feature type="domain" description="Solute-binding protein family 5" evidence="5">
    <location>
        <begin position="60"/>
        <end position="416"/>
    </location>
</feature>
<dbReference type="Proteomes" id="UP000006431">
    <property type="component" value="Unassembled WGS sequence"/>
</dbReference>
<dbReference type="GO" id="GO:0030288">
    <property type="term" value="C:outer membrane-bounded periplasmic space"/>
    <property type="evidence" value="ECO:0007669"/>
    <property type="project" value="UniProtKB-ARBA"/>
</dbReference>
<evidence type="ECO:0000313" key="7">
    <source>
        <dbReference type="Proteomes" id="UP000006431"/>
    </source>
</evidence>
<gene>
    <name evidence="6" type="ORF">SMGD1_1528</name>
</gene>
<evidence type="ECO:0000313" key="6">
    <source>
        <dbReference type="EMBL" id="EHP30052.1"/>
    </source>
</evidence>
<organism evidence="6 7">
    <name type="scientific">Sulfurimonas gotlandica (strain DSM 19862 / JCM 16533 / GD1)</name>
    <dbReference type="NCBI Taxonomy" id="929558"/>
    <lineage>
        <taxon>Bacteria</taxon>
        <taxon>Pseudomonadati</taxon>
        <taxon>Campylobacterota</taxon>
        <taxon>Epsilonproteobacteria</taxon>
        <taxon>Campylobacterales</taxon>
        <taxon>Sulfurimonadaceae</taxon>
        <taxon>Sulfurimonas</taxon>
    </lineage>
</organism>
<dbReference type="GO" id="GO:0015833">
    <property type="term" value="P:peptide transport"/>
    <property type="evidence" value="ECO:0007669"/>
    <property type="project" value="TreeGrafter"/>
</dbReference>
<proteinExistence type="inferred from homology"/>
<keyword evidence="2" id="KW-0813">Transport</keyword>
<feature type="signal peptide" evidence="4">
    <location>
        <begin position="1"/>
        <end position="20"/>
    </location>
</feature>
<dbReference type="EMBL" id="AFRZ01000001">
    <property type="protein sequence ID" value="EHP30052.1"/>
    <property type="molecule type" value="Genomic_DNA"/>
</dbReference>
<accession>H1FTT8</accession>
<dbReference type="STRING" id="929558.SMGD1_1528"/>
<feature type="chain" id="PRO_5002843069" evidence="4">
    <location>
        <begin position="21"/>
        <end position="499"/>
    </location>
</feature>
<dbReference type="Pfam" id="PF00496">
    <property type="entry name" value="SBP_bac_5"/>
    <property type="match status" value="1"/>
</dbReference>
<dbReference type="InterPro" id="IPR030678">
    <property type="entry name" value="Peptide/Ni-bd"/>
</dbReference>
<sequence length="499" mass="57611">MKYILLLFLSINLFASTLHLATSANPSRLNPLLATDSSSSEIAGFLFNGLVKFDKDSSTIIGDLAKEFYYENDTTLIFKLHENVTWHDGAKFSAKDVLFTYQTLISPQVVSPYSSEFRFVKSVEVIDLYTLRVTYKHPYFKALETWMMGILPEHILKDEKNLMNAKFNIDPIGTGPYKLHQLEHSKNIVLVAFDDYFKGRTKIDRISFHVIADPMTRFLMLKSSALDVGGIEPMQYERQLDPDFFDKFNIYEEISHSYTYLGFNLRREKFQNPKVREALSLAIDRQEIVNILFFKHAKVCTGPFLPRTKAFNPDVKAPIQNIQMAKKLLSEAGYGEKNPFTFEIVTSNSSAVRPYAAQILQHQLKQAGVIVTLRVMEWQAFLNMVVFPNKFDSVLLGWGLSSTPDPYLFWHSDNDKQGGFNLIGYKNPKIDKMIEESQSIIDREKLSQLWQDMFKMIVEDNPYLFLYIPNSITTVNKNIKNVEPSLSGIWHNYIKWEKE</sequence>
<dbReference type="PATRIC" id="fig|929558.5.peg.1519"/>
<dbReference type="SUPFAM" id="SSF53850">
    <property type="entry name" value="Periplasmic binding protein-like II"/>
    <property type="match status" value="1"/>
</dbReference>
<dbReference type="Gene3D" id="3.40.190.10">
    <property type="entry name" value="Periplasmic binding protein-like II"/>
    <property type="match status" value="1"/>
</dbReference>